<name>A0ACA9SZZ2_9GLOM</name>
<dbReference type="EMBL" id="CAJVQC010177893">
    <property type="protein sequence ID" value="CAG8851747.1"/>
    <property type="molecule type" value="Genomic_DNA"/>
</dbReference>
<feature type="non-terminal residue" evidence="1">
    <location>
        <position position="1"/>
    </location>
</feature>
<gene>
    <name evidence="1" type="ORF">RPERSI_LOCUS36719</name>
</gene>
<comment type="caution">
    <text evidence="1">The sequence shown here is derived from an EMBL/GenBank/DDBJ whole genome shotgun (WGS) entry which is preliminary data.</text>
</comment>
<reference evidence="1" key="1">
    <citation type="submission" date="2021-06" db="EMBL/GenBank/DDBJ databases">
        <authorList>
            <person name="Kallberg Y."/>
            <person name="Tangrot J."/>
            <person name="Rosling A."/>
        </authorList>
    </citation>
    <scope>NUCLEOTIDE SEQUENCE</scope>
    <source>
        <strain evidence="1">MA461A</strain>
    </source>
</reference>
<feature type="non-terminal residue" evidence="1">
    <location>
        <position position="49"/>
    </location>
</feature>
<evidence type="ECO:0000313" key="2">
    <source>
        <dbReference type="Proteomes" id="UP000789920"/>
    </source>
</evidence>
<keyword evidence="2" id="KW-1185">Reference proteome</keyword>
<accession>A0ACA9SZZ2</accession>
<sequence length="49" mass="5700">TFQAPKISFKLLFDRLVADVVIVVFVERIYVSLGQLDVKNLEFQERLCV</sequence>
<evidence type="ECO:0000313" key="1">
    <source>
        <dbReference type="EMBL" id="CAG8851747.1"/>
    </source>
</evidence>
<proteinExistence type="predicted"/>
<organism evidence="1 2">
    <name type="scientific">Racocetra persica</name>
    <dbReference type="NCBI Taxonomy" id="160502"/>
    <lineage>
        <taxon>Eukaryota</taxon>
        <taxon>Fungi</taxon>
        <taxon>Fungi incertae sedis</taxon>
        <taxon>Mucoromycota</taxon>
        <taxon>Glomeromycotina</taxon>
        <taxon>Glomeromycetes</taxon>
        <taxon>Diversisporales</taxon>
        <taxon>Gigasporaceae</taxon>
        <taxon>Racocetra</taxon>
    </lineage>
</organism>
<dbReference type="Proteomes" id="UP000789920">
    <property type="component" value="Unassembled WGS sequence"/>
</dbReference>
<protein>
    <submittedName>
        <fullName evidence="1">5248_t:CDS:1</fullName>
    </submittedName>
</protein>